<proteinExistence type="inferred from homology"/>
<dbReference type="SUPFAM" id="SSF51735">
    <property type="entry name" value="NAD(P)-binding Rossmann-fold domains"/>
    <property type="match status" value="1"/>
</dbReference>
<dbReference type="RefSeq" id="WP_146952611.1">
    <property type="nucleotide sequence ID" value="NZ_BAABBJ010000003.1"/>
</dbReference>
<dbReference type="InterPro" id="IPR036291">
    <property type="entry name" value="NAD(P)-bd_dom_sf"/>
</dbReference>
<evidence type="ECO:0000313" key="4">
    <source>
        <dbReference type="Proteomes" id="UP000321798"/>
    </source>
</evidence>
<dbReference type="InterPro" id="IPR002347">
    <property type="entry name" value="SDR_fam"/>
</dbReference>
<gene>
    <name evidence="3" type="ORF">CSO01_15650</name>
</gene>
<dbReference type="EMBL" id="BKAL01000004">
    <property type="protein sequence ID" value="GEP68850.1"/>
    <property type="molecule type" value="Genomic_DNA"/>
</dbReference>
<organism evidence="3 4">
    <name type="scientific">Cellulomonas soli</name>
    <dbReference type="NCBI Taxonomy" id="931535"/>
    <lineage>
        <taxon>Bacteria</taxon>
        <taxon>Bacillati</taxon>
        <taxon>Actinomycetota</taxon>
        <taxon>Actinomycetes</taxon>
        <taxon>Micrococcales</taxon>
        <taxon>Cellulomonadaceae</taxon>
        <taxon>Cellulomonas</taxon>
    </lineage>
</organism>
<accession>A0A512PCB0</accession>
<keyword evidence="4" id="KW-1185">Reference proteome</keyword>
<protein>
    <submittedName>
        <fullName evidence="3">Oxidoreductase</fullName>
    </submittedName>
</protein>
<dbReference type="OrthoDB" id="9810734at2"/>
<dbReference type="Gene3D" id="3.40.50.720">
    <property type="entry name" value="NAD(P)-binding Rossmann-like Domain"/>
    <property type="match status" value="1"/>
</dbReference>
<dbReference type="PROSITE" id="PS00061">
    <property type="entry name" value="ADH_SHORT"/>
    <property type="match status" value="1"/>
</dbReference>
<comment type="similarity">
    <text evidence="1">Belongs to the short-chain dehydrogenases/reductases (SDR) family.</text>
</comment>
<dbReference type="PANTHER" id="PTHR43669">
    <property type="entry name" value="5-KETO-D-GLUCONATE 5-REDUCTASE"/>
    <property type="match status" value="1"/>
</dbReference>
<keyword evidence="2" id="KW-0560">Oxidoreductase</keyword>
<dbReference type="GO" id="GO:0016491">
    <property type="term" value="F:oxidoreductase activity"/>
    <property type="evidence" value="ECO:0007669"/>
    <property type="project" value="UniProtKB-KW"/>
</dbReference>
<comment type="caution">
    <text evidence="3">The sequence shown here is derived from an EMBL/GenBank/DDBJ whole genome shotgun (WGS) entry which is preliminary data.</text>
</comment>
<sequence>MDITNRTILVTGATSGIGRGLAERLADAGSTVVVAGRRADLLAEVSRHPRIHPLVLDVTDPVSIAAAVTELADRFPALDTVVLNAGVMLPEDLRTGADLATAELTVATNLLGPIRLAAALVPLIAGRPGAALLTTTSGLAYVPLPATPTYNATKAALASWTESLRVQLAGLVEVVEIAPPAVRTTLMGQQTAETAIPLDAFLEETVTLLRQEPTPPQILVEAVHPLRYARERGTYDAVLGALSSRTH</sequence>
<evidence type="ECO:0000313" key="3">
    <source>
        <dbReference type="EMBL" id="GEP68850.1"/>
    </source>
</evidence>
<evidence type="ECO:0000256" key="1">
    <source>
        <dbReference type="ARBA" id="ARBA00006484"/>
    </source>
</evidence>
<reference evidence="3 4" key="1">
    <citation type="submission" date="2019-07" db="EMBL/GenBank/DDBJ databases">
        <title>Whole genome shotgun sequence of Cellulomonas soli NBRC 109434.</title>
        <authorList>
            <person name="Hosoyama A."/>
            <person name="Uohara A."/>
            <person name="Ohji S."/>
            <person name="Ichikawa N."/>
        </authorList>
    </citation>
    <scope>NUCLEOTIDE SEQUENCE [LARGE SCALE GENOMIC DNA]</scope>
    <source>
        <strain evidence="3 4">NBRC 109434</strain>
    </source>
</reference>
<dbReference type="AlphaFoldDB" id="A0A512PCB0"/>
<dbReference type="InterPro" id="IPR020904">
    <property type="entry name" value="Sc_DH/Rdtase_CS"/>
</dbReference>
<dbReference type="PRINTS" id="PR00081">
    <property type="entry name" value="GDHRDH"/>
</dbReference>
<name>A0A512PCB0_9CELL</name>
<dbReference type="PANTHER" id="PTHR43669:SF3">
    <property type="entry name" value="ALCOHOL DEHYDROGENASE, PUTATIVE (AFU_ORTHOLOGUE AFUA_3G03445)-RELATED"/>
    <property type="match status" value="1"/>
</dbReference>
<evidence type="ECO:0000256" key="2">
    <source>
        <dbReference type="ARBA" id="ARBA00023002"/>
    </source>
</evidence>
<dbReference type="Pfam" id="PF00106">
    <property type="entry name" value="adh_short"/>
    <property type="match status" value="1"/>
</dbReference>
<dbReference type="Proteomes" id="UP000321798">
    <property type="component" value="Unassembled WGS sequence"/>
</dbReference>